<dbReference type="GO" id="GO:0032259">
    <property type="term" value="P:methylation"/>
    <property type="evidence" value="ECO:0007669"/>
    <property type="project" value="UniProtKB-KW"/>
</dbReference>
<reference evidence="9 10" key="1">
    <citation type="submission" date="2018-04" db="EMBL/GenBank/DDBJ databases">
        <title>Halococcoides cellulosivorans gen. nov., sp. nov., an extremely halophilic cellulose-utilizing haloarchaeon from hypersaline lakes.</title>
        <authorList>
            <person name="Sorokin D.Y."/>
            <person name="Toshchakov S.V."/>
            <person name="Samarov N.I."/>
            <person name="Korzhenkov A."/>
            <person name="Kublanov I.V."/>
        </authorList>
    </citation>
    <scope>NUCLEOTIDE SEQUENCE [LARGE SCALE GENOMIC DNA]</scope>
    <source>
        <strain evidence="9 10">HArcel1</strain>
    </source>
</reference>
<sequence>MLTFVGLGLYDERSVTQRGADAIASSDRAFVETYTSRLMGATIADLDAAHDRSFEPCDRDRVERNPDPILDAAADGDAVFCVVGDPMIATTHVDLRLRAIDRDIETRVIHGTTAQTAASSLTGLQNYRFGPATTIPFPETHDGLPDSVTDRIAENRARDCHTLAFLDIDRANDRYLRADRAAGLLAEADDGLGVVVARAGSPEPLVDADRLSALADRSFGDPLHMLVVPAALHPLERDALEALGDAPADLLESE</sequence>
<feature type="binding site" evidence="6 7">
    <location>
        <position position="85"/>
    </location>
    <ligand>
        <name>S-adenosyl-L-methionine</name>
        <dbReference type="ChEBI" id="CHEBI:59789"/>
    </ligand>
</feature>
<feature type="binding site" evidence="6 7">
    <location>
        <position position="9"/>
    </location>
    <ligand>
        <name>S-adenosyl-L-methionine</name>
        <dbReference type="ChEBI" id="CHEBI:59789"/>
    </ligand>
</feature>
<dbReference type="Gene3D" id="3.30.950.10">
    <property type="entry name" value="Methyltransferase, Cobalt-precorrin-4 Transmethylase, Domain 2"/>
    <property type="match status" value="1"/>
</dbReference>
<evidence type="ECO:0000256" key="4">
    <source>
        <dbReference type="ARBA" id="ARBA00022679"/>
    </source>
</evidence>
<feature type="binding site" evidence="6 7">
    <location>
        <begin position="113"/>
        <end position="114"/>
    </location>
    <ligand>
        <name>S-adenosyl-L-methionine</name>
        <dbReference type="ChEBI" id="CHEBI:59789"/>
    </ligand>
</feature>
<comment type="pathway">
    <text evidence="1 6">Protein modification; peptidyl-diphthamide biosynthesis.</text>
</comment>
<evidence type="ECO:0000256" key="5">
    <source>
        <dbReference type="ARBA" id="ARBA00022691"/>
    </source>
</evidence>
<dbReference type="InterPro" id="IPR014777">
    <property type="entry name" value="4pyrrole_Mease_sub1"/>
</dbReference>
<keyword evidence="4 6" id="KW-0808">Transferase</keyword>
<dbReference type="SUPFAM" id="SSF53790">
    <property type="entry name" value="Tetrapyrrole methylase"/>
    <property type="match status" value="1"/>
</dbReference>
<keyword evidence="5 6" id="KW-0949">S-adenosyl-L-methionine</keyword>
<evidence type="ECO:0000256" key="2">
    <source>
        <dbReference type="ARBA" id="ARBA00006729"/>
    </source>
</evidence>
<keyword evidence="10" id="KW-1185">Reference proteome</keyword>
<dbReference type="InterPro" id="IPR000878">
    <property type="entry name" value="4pyrrol_Mease"/>
</dbReference>
<dbReference type="GeneID" id="36513146"/>
<feature type="domain" description="Tetrapyrrole methylase" evidence="8">
    <location>
        <begin position="1"/>
        <end position="203"/>
    </location>
</feature>
<evidence type="ECO:0000256" key="3">
    <source>
        <dbReference type="ARBA" id="ARBA00022603"/>
    </source>
</evidence>
<evidence type="ECO:0000256" key="1">
    <source>
        <dbReference type="ARBA" id="ARBA00005156"/>
    </source>
</evidence>
<dbReference type="PIRSF" id="PIRSF036432">
    <property type="entry name" value="Diphthine_synth"/>
    <property type="match status" value="1"/>
</dbReference>
<dbReference type="EMBL" id="CP028858">
    <property type="protein sequence ID" value="AWB28289.1"/>
    <property type="molecule type" value="Genomic_DNA"/>
</dbReference>
<accession>A0A2R4X3B3</accession>
<dbReference type="AlphaFoldDB" id="A0A2R4X3B3"/>
<dbReference type="RefSeq" id="WP_108383729.1">
    <property type="nucleotide sequence ID" value="NZ_CP028858.1"/>
</dbReference>
<name>A0A2R4X3B3_9EURY</name>
<organism evidence="9 10">
    <name type="scientific">Halococcoides cellulosivorans</name>
    <dbReference type="NCBI Taxonomy" id="1679096"/>
    <lineage>
        <taxon>Archaea</taxon>
        <taxon>Methanobacteriati</taxon>
        <taxon>Methanobacteriota</taxon>
        <taxon>Stenosarchaea group</taxon>
        <taxon>Halobacteria</taxon>
        <taxon>Halobacteriales</taxon>
        <taxon>Haloarculaceae</taxon>
        <taxon>Halococcoides</taxon>
    </lineage>
</organism>
<comment type="similarity">
    <text evidence="2 6">Belongs to the diphthine synthase family.</text>
</comment>
<dbReference type="GO" id="GO:0004164">
    <property type="term" value="F:diphthine synthase activity"/>
    <property type="evidence" value="ECO:0007669"/>
    <property type="project" value="UniProtKB-UniRule"/>
</dbReference>
<feature type="binding site" evidence="6 7">
    <location>
        <position position="199"/>
    </location>
    <ligand>
        <name>S-adenosyl-L-methionine</name>
        <dbReference type="ChEBI" id="CHEBI:59789"/>
    </ligand>
</feature>
<evidence type="ECO:0000256" key="7">
    <source>
        <dbReference type="PIRSR" id="PIRSR036432-1"/>
    </source>
</evidence>
<dbReference type="CDD" id="cd11647">
    <property type="entry name" value="DHP5_DphB"/>
    <property type="match status" value="1"/>
</dbReference>
<dbReference type="Gene3D" id="3.40.1010.10">
    <property type="entry name" value="Cobalt-precorrin-4 Transmethylase, Domain 1"/>
    <property type="match status" value="1"/>
</dbReference>
<comment type="function">
    <text evidence="6">S-adenosyl-L-methionine-dependent methyltransferase that catalyzes the trimethylation of the amino group of the modified target histidine residue in translation elongation factor 2 (EF-2), to form an intermediate called diphthine. The three successive methylation reactions represent the second step of diphthamide biosynthesis.</text>
</comment>
<proteinExistence type="inferred from homology"/>
<dbReference type="UniPathway" id="UPA00559"/>
<evidence type="ECO:0000313" key="10">
    <source>
        <dbReference type="Proteomes" id="UP000244727"/>
    </source>
</evidence>
<feature type="binding site" evidence="6 7">
    <location>
        <position position="88"/>
    </location>
    <ligand>
        <name>S-adenosyl-L-methionine</name>
        <dbReference type="ChEBI" id="CHEBI:59789"/>
    </ligand>
</feature>
<dbReference type="PANTHER" id="PTHR10882:SF0">
    <property type="entry name" value="DIPHTHINE METHYL ESTER SYNTHASE"/>
    <property type="match status" value="1"/>
</dbReference>
<feature type="binding site" evidence="6 7">
    <location>
        <position position="224"/>
    </location>
    <ligand>
        <name>S-adenosyl-L-methionine</name>
        <dbReference type="ChEBI" id="CHEBI:59789"/>
    </ligand>
</feature>
<dbReference type="Pfam" id="PF00590">
    <property type="entry name" value="TP_methylase"/>
    <property type="match status" value="1"/>
</dbReference>
<evidence type="ECO:0000259" key="8">
    <source>
        <dbReference type="Pfam" id="PF00590"/>
    </source>
</evidence>
<keyword evidence="3 6" id="KW-0489">Methyltransferase</keyword>
<dbReference type="HAMAP" id="MF_01084">
    <property type="entry name" value="Diphthine_synth"/>
    <property type="match status" value="1"/>
</dbReference>
<dbReference type="EC" id="2.1.1.98" evidence="6"/>
<evidence type="ECO:0000313" key="9">
    <source>
        <dbReference type="EMBL" id="AWB28289.1"/>
    </source>
</evidence>
<evidence type="ECO:0000256" key="6">
    <source>
        <dbReference type="HAMAP-Rule" id="MF_01084"/>
    </source>
</evidence>
<gene>
    <name evidence="9" type="primary">dph5</name>
    <name evidence="6" type="synonym">dphB</name>
    <name evidence="9" type="ORF">HARCEL1_11525</name>
</gene>
<dbReference type="Proteomes" id="UP000244727">
    <property type="component" value="Chromosome"/>
</dbReference>
<dbReference type="InterPro" id="IPR004551">
    <property type="entry name" value="Dphthn_synthase"/>
</dbReference>
<feature type="binding site" evidence="6 7">
    <location>
        <position position="166"/>
    </location>
    <ligand>
        <name>S-adenosyl-L-methionine</name>
        <dbReference type="ChEBI" id="CHEBI:59789"/>
    </ligand>
</feature>
<dbReference type="PANTHER" id="PTHR10882">
    <property type="entry name" value="DIPHTHINE SYNTHASE"/>
    <property type="match status" value="1"/>
</dbReference>
<dbReference type="GO" id="GO:0017183">
    <property type="term" value="P:protein histidyl modification to diphthamide"/>
    <property type="evidence" value="ECO:0007669"/>
    <property type="project" value="UniProtKB-UniRule"/>
</dbReference>
<dbReference type="InterPro" id="IPR035996">
    <property type="entry name" value="4pyrrol_Methylase_sf"/>
</dbReference>
<dbReference type="KEGG" id="harc:HARCEL1_11525"/>
<protein>
    <recommendedName>
        <fullName evidence="6">Diphthine synthase</fullName>
        <ecNumber evidence="6">2.1.1.98</ecNumber>
    </recommendedName>
    <alternativeName>
        <fullName evidence="6">Diphthamide biosynthesis methyltransferase</fullName>
    </alternativeName>
</protein>
<comment type="subunit">
    <text evidence="6">Homodimer.</text>
</comment>
<comment type="catalytic activity">
    <reaction evidence="6">
        <text>2-[(3S)-amino-3-carboxypropyl]-L-histidyl-[translation elongation factor 2] + 3 S-adenosyl-L-methionine = diphthine-[translation elongation factor 2] + 3 S-adenosyl-L-homocysteine + 3 H(+)</text>
        <dbReference type="Rhea" id="RHEA:36415"/>
        <dbReference type="Rhea" id="RHEA-COMP:9749"/>
        <dbReference type="Rhea" id="RHEA-COMP:10172"/>
        <dbReference type="ChEBI" id="CHEBI:15378"/>
        <dbReference type="ChEBI" id="CHEBI:57856"/>
        <dbReference type="ChEBI" id="CHEBI:59789"/>
        <dbReference type="ChEBI" id="CHEBI:73995"/>
        <dbReference type="ChEBI" id="CHEBI:82696"/>
        <dbReference type="EC" id="2.1.1.98"/>
    </reaction>
</comment>
<dbReference type="InterPro" id="IPR014776">
    <property type="entry name" value="4pyrrole_Mease_sub2"/>
</dbReference>
<dbReference type="NCBIfam" id="TIGR00522">
    <property type="entry name" value="dph5"/>
    <property type="match status" value="1"/>
</dbReference>